<protein>
    <submittedName>
        <fullName evidence="1">Uncharacterized protein</fullName>
    </submittedName>
</protein>
<sequence>MLFVINKKQVTLDIPVKKIIQTSLKKKDISAYYTNKINFMDYINFDYRKAKSFKKL</sequence>
<accession>A0A6C0J4J2</accession>
<dbReference type="EMBL" id="MN740297">
    <property type="protein sequence ID" value="QHT98867.1"/>
    <property type="molecule type" value="Genomic_DNA"/>
</dbReference>
<evidence type="ECO:0000313" key="1">
    <source>
        <dbReference type="EMBL" id="QHT98867.1"/>
    </source>
</evidence>
<name>A0A6C0J4J2_9ZZZZ</name>
<reference evidence="1" key="1">
    <citation type="journal article" date="2020" name="Nature">
        <title>Giant virus diversity and host interactions through global metagenomics.</title>
        <authorList>
            <person name="Schulz F."/>
            <person name="Roux S."/>
            <person name="Paez-Espino D."/>
            <person name="Jungbluth S."/>
            <person name="Walsh D.A."/>
            <person name="Denef V.J."/>
            <person name="McMahon K.D."/>
            <person name="Konstantinidis K.T."/>
            <person name="Eloe-Fadrosh E.A."/>
            <person name="Kyrpides N.C."/>
            <person name="Woyke T."/>
        </authorList>
    </citation>
    <scope>NUCLEOTIDE SEQUENCE</scope>
    <source>
        <strain evidence="1">GVMAG-M-3300025695-21</strain>
    </source>
</reference>
<dbReference type="AlphaFoldDB" id="A0A6C0J4J2"/>
<proteinExistence type="predicted"/>
<organism evidence="1">
    <name type="scientific">viral metagenome</name>
    <dbReference type="NCBI Taxonomy" id="1070528"/>
    <lineage>
        <taxon>unclassified sequences</taxon>
        <taxon>metagenomes</taxon>
        <taxon>organismal metagenomes</taxon>
    </lineage>
</organism>